<feature type="compositionally biased region" description="Pro residues" evidence="1">
    <location>
        <begin position="111"/>
        <end position="122"/>
    </location>
</feature>
<evidence type="ECO:0000313" key="2">
    <source>
        <dbReference type="EMBL" id="BAB14032.1"/>
    </source>
</evidence>
<protein>
    <submittedName>
        <fullName evidence="2">cDNA FLJ12355 fis, clone MAMMA1002333</fullName>
    </submittedName>
</protein>
<evidence type="ECO:0000256" key="1">
    <source>
        <dbReference type="SAM" id="MobiDB-lite"/>
    </source>
</evidence>
<sequence length="156" mass="16091">MGGAAQGARTPRGAEAASAREPGGPGRSIRPGWKTFFIITSPGRSARLARRAGPALLPGVESPIFFSCGTAGPPRLAELDAGASTGRGAPREETNLTLGPGFRGGGRSPRGPKPPLPPPPPHSGGRQRRERGCPGRRAARSEHAQGELCPVVRRAL</sequence>
<dbReference type="PeptideAtlas" id="Q9HA27"/>
<feature type="region of interest" description="Disordered" evidence="1">
    <location>
        <begin position="1"/>
        <end position="32"/>
    </location>
</feature>
<organism evidence="2">
    <name type="scientific">Homo sapiens</name>
    <name type="common">Human</name>
    <dbReference type="NCBI Taxonomy" id="9606"/>
    <lineage>
        <taxon>Eukaryota</taxon>
        <taxon>Metazoa</taxon>
        <taxon>Chordata</taxon>
        <taxon>Craniata</taxon>
        <taxon>Vertebrata</taxon>
        <taxon>Euteleostomi</taxon>
        <taxon>Mammalia</taxon>
        <taxon>Eutheria</taxon>
        <taxon>Euarchontoglires</taxon>
        <taxon>Primates</taxon>
        <taxon>Haplorrhini</taxon>
        <taxon>Catarrhini</taxon>
        <taxon>Hominidae</taxon>
        <taxon>Homo</taxon>
    </lineage>
</organism>
<dbReference type="AlphaFoldDB" id="Q9HA27"/>
<accession>Q9HA27</accession>
<name>Q9HA27_HUMAN</name>
<dbReference type="EMBL" id="AK022417">
    <property type="protein sequence ID" value="BAB14032.1"/>
    <property type="molecule type" value="mRNA"/>
</dbReference>
<feature type="region of interest" description="Disordered" evidence="1">
    <location>
        <begin position="67"/>
        <end position="156"/>
    </location>
</feature>
<proteinExistence type="evidence at transcript level"/>
<reference evidence="2" key="1">
    <citation type="journal article" date="2004" name="Nat. Genet.">
        <title>Complete sequencing and characterization of 21,243 full-length human cDNAs.</title>
        <authorList>
            <person name="Ota T."/>
            <person name="Suzuki Y."/>
            <person name="Nishikawa T."/>
            <person name="Otsuki T."/>
            <person name="Sugiyama T."/>
            <person name="Irie R."/>
            <person name="Wakamatsu A."/>
            <person name="Hayashi K."/>
            <person name="Sato H."/>
            <person name="Nagai K."/>
            <person name="Kimura K."/>
            <person name="Makita H."/>
            <person name="Sekine M."/>
            <person name="Obayashi M."/>
            <person name="Nishi T."/>
            <person name="Shibahara T."/>
            <person name="Tanaka T."/>
            <person name="Ishii S."/>
            <person name="Yamamoto J."/>
            <person name="Saito K."/>
            <person name="Kawai Y."/>
            <person name="Isono Y."/>
            <person name="Nakamura Y."/>
            <person name="Nagahari K."/>
            <person name="Murakami K."/>
            <person name="Yasuda T."/>
            <person name="Iwayanagi T."/>
            <person name="Wagatsuma M."/>
            <person name="Shiratori A."/>
            <person name="Sudo H."/>
            <person name="Hosoiri T."/>
            <person name="Kaku Y."/>
            <person name="Kodaira H."/>
            <person name="Kondo H."/>
            <person name="Sugawara M."/>
            <person name="Takahashi M."/>
            <person name="Kanda K."/>
            <person name="Yokoi T."/>
            <person name="Furuya T."/>
            <person name="Kikkawa E."/>
            <person name="Omura Y."/>
            <person name="Abe K."/>
            <person name="Kamihara K."/>
            <person name="Katsuta N."/>
            <person name="Sato K."/>
            <person name="Tanikawa M."/>
            <person name="Yamazaki M."/>
            <person name="Ninomiya K."/>
            <person name="Ishibashi T."/>
            <person name="Yamashita H."/>
            <person name="Murakawa K."/>
            <person name="Fujimori K."/>
            <person name="Tanai H."/>
            <person name="Kimata M."/>
            <person name="Watanabe M."/>
            <person name="Hiraoka S."/>
            <person name="Chiba Y."/>
            <person name="Ishida S."/>
            <person name="Ono Y."/>
            <person name="Takiguchi S."/>
            <person name="Watanabe S."/>
            <person name="Yosida M."/>
            <person name="Hotuta T."/>
            <person name="Kusano J."/>
            <person name="Kanehori K."/>
            <person name="Takahashi-Fujii A."/>
            <person name="Hara H."/>
            <person name="Tanase T."/>
            <person name="Nomura Y."/>
            <person name="Togiya S."/>
            <person name="Komai F."/>
            <person name="Hara R."/>
            <person name="Takeuchi K."/>
            <person name="Arita M."/>
            <person name="Imose N."/>
            <person name="Musashino K."/>
            <person name="Yuuki H."/>
            <person name="Oshima A."/>
            <person name="Sasaki N."/>
            <person name="Aotsuka S."/>
            <person name="Yoshikawa Y."/>
            <person name="Matsunawa H."/>
            <person name="Ichihara T."/>
            <person name="Shiohata N."/>
            <person name="Sano S."/>
            <person name="Moriya S."/>
            <person name="Momiyama H."/>
            <person name="Satoh N."/>
            <person name="Takami S."/>
            <person name="Terashima Y."/>
            <person name="Suzuki O."/>
            <person name="Nakagawa S."/>
            <person name="Senoh A."/>
            <person name="Mizoguchi H."/>
            <person name="Goto Y."/>
            <person name="Shimizu F."/>
            <person name="Wakebe H."/>
            <person name="Hishigaki H."/>
            <person name="Watanabe T."/>
            <person name="Sugiyama A."/>
            <person name="Takemoto M."/>
            <person name="Kawakami B."/>
            <person name="Yamazaki M."/>
            <person name="Watanabe K."/>
            <person name="Kumagai A."/>
            <person name="Itakura S."/>
            <person name="Fukuzumi Y."/>
            <person name="Fujimori Y."/>
            <person name="Komiyama M."/>
            <person name="Tashiro H."/>
            <person name="Tanigami A."/>
            <person name="Fujiwara T."/>
            <person name="Ono T."/>
            <person name="Yamada K."/>
            <person name="Fujii Y."/>
            <person name="Ozaki K."/>
            <person name="Hirao M."/>
            <person name="Ohmori Y."/>
            <person name="Kawabata A."/>
            <person name="Hikiji T."/>
            <person name="Kobatake N."/>
            <person name="Inagaki H."/>
            <person name="Ikema Y."/>
            <person name="Okamoto S."/>
            <person name="Okitani R."/>
            <person name="Kawakami T."/>
            <person name="Noguchi S."/>
            <person name="Itoh T."/>
            <person name="Shigeta K."/>
            <person name="Senba T."/>
            <person name="Matsumura K."/>
            <person name="Nakajima Y."/>
            <person name="Mizuno T."/>
            <person name="Morinaga M."/>
            <person name="Sasaki M."/>
            <person name="Togashi T."/>
            <person name="Oyama M."/>
            <person name="Hata H."/>
            <person name="Watanabe M."/>
            <person name="Komatsu T."/>
            <person name="Mizushima-Sugano J."/>
            <person name="Satoh T."/>
            <person name="Shirai Y."/>
            <person name="Takahashi Y."/>
            <person name="Nakagawa K."/>
            <person name="Okumura K."/>
            <person name="Nagase T."/>
            <person name="Nomura N."/>
            <person name="Kikuchi H."/>
            <person name="Masuho Y."/>
            <person name="Yamashita R."/>
            <person name="Nakai K."/>
            <person name="Yada T."/>
            <person name="Nakamura Y."/>
            <person name="Ohara O."/>
            <person name="Isogai T."/>
            <person name="Sugano S."/>
        </authorList>
    </citation>
    <scope>NUCLEOTIDE SEQUENCE</scope>
    <source>
        <tissue evidence="2">Mammary gland</tissue>
    </source>
</reference>